<name>A0A915JZD3_ROMCU</name>
<proteinExistence type="predicted"/>
<reference evidence="3" key="1">
    <citation type="submission" date="2022-11" db="UniProtKB">
        <authorList>
            <consortium name="WormBaseParasite"/>
        </authorList>
    </citation>
    <scope>IDENTIFICATION</scope>
</reference>
<dbReference type="AlphaFoldDB" id="A0A915JZD3"/>
<feature type="region of interest" description="Disordered" evidence="1">
    <location>
        <begin position="1"/>
        <end position="46"/>
    </location>
</feature>
<dbReference type="Proteomes" id="UP000887565">
    <property type="component" value="Unplaced"/>
</dbReference>
<dbReference type="WBParaSite" id="nRc.2.0.1.t31419-RA">
    <property type="protein sequence ID" value="nRc.2.0.1.t31419-RA"/>
    <property type="gene ID" value="nRc.2.0.1.g31419"/>
</dbReference>
<accession>A0A915JZD3</accession>
<organism evidence="2 3">
    <name type="scientific">Romanomermis culicivorax</name>
    <name type="common">Nematode worm</name>
    <dbReference type="NCBI Taxonomy" id="13658"/>
    <lineage>
        <taxon>Eukaryota</taxon>
        <taxon>Metazoa</taxon>
        <taxon>Ecdysozoa</taxon>
        <taxon>Nematoda</taxon>
        <taxon>Enoplea</taxon>
        <taxon>Dorylaimia</taxon>
        <taxon>Mermithida</taxon>
        <taxon>Mermithoidea</taxon>
        <taxon>Mermithidae</taxon>
        <taxon>Romanomermis</taxon>
    </lineage>
</organism>
<evidence type="ECO:0000313" key="3">
    <source>
        <dbReference type="WBParaSite" id="nRc.2.0.1.t31419-RA"/>
    </source>
</evidence>
<sequence>MPKLVGDRVAMSTRAQHTRANSEPVDNEELTPLIKPEPDSRSSISNPHQEFQLYTMYGLALNAENIKYNNNH</sequence>
<keyword evidence="2" id="KW-1185">Reference proteome</keyword>
<evidence type="ECO:0000256" key="1">
    <source>
        <dbReference type="SAM" id="MobiDB-lite"/>
    </source>
</evidence>
<protein>
    <submittedName>
        <fullName evidence="3">Uncharacterized protein</fullName>
    </submittedName>
</protein>
<evidence type="ECO:0000313" key="2">
    <source>
        <dbReference type="Proteomes" id="UP000887565"/>
    </source>
</evidence>